<dbReference type="OMA" id="FMEYIRA"/>
<dbReference type="Pfam" id="PF25284">
    <property type="entry name" value="DUF7874"/>
    <property type="match status" value="1"/>
</dbReference>
<sequence length="173" mass="19332">MNPLALTGFKGWRSMPDYSNKIYNKILNEAKTGVEFEEVHIAVLEIINQFNKVMPGTHFDPPSRKVVQEFYKSIFEPAEKKDKKERLKEFIRAHLNVTRASSKSNYLIGLSVPYLSLLGKRAAQKVPQVSMVSVVPDVVFVPFATLLALVGAKFYEQTGGGVDNFLLPSGPKS</sequence>
<dbReference type="PANTHER" id="PTHR37754:SF1">
    <property type="entry name" value="CALCIUM ION-BINDING PROTEIN"/>
    <property type="match status" value="1"/>
</dbReference>
<evidence type="ECO:0000313" key="2">
    <source>
        <dbReference type="Proteomes" id="UP000017836"/>
    </source>
</evidence>
<dbReference type="OrthoDB" id="1868634at2759"/>
<dbReference type="Gramene" id="ERN00213">
    <property type="protein sequence ID" value="ERN00213"/>
    <property type="gene ID" value="AMTR_s00111p00106220"/>
</dbReference>
<dbReference type="HOGENOM" id="CLU_101158_0_0_1"/>
<dbReference type="eggNOG" id="ENOG502S0BU">
    <property type="taxonomic scope" value="Eukaryota"/>
</dbReference>
<accession>W1NX43</accession>
<protein>
    <submittedName>
        <fullName evidence="1">Uncharacterized protein</fullName>
    </submittedName>
</protein>
<organism evidence="1 2">
    <name type="scientific">Amborella trichopoda</name>
    <dbReference type="NCBI Taxonomy" id="13333"/>
    <lineage>
        <taxon>Eukaryota</taxon>
        <taxon>Viridiplantae</taxon>
        <taxon>Streptophyta</taxon>
        <taxon>Embryophyta</taxon>
        <taxon>Tracheophyta</taxon>
        <taxon>Spermatophyta</taxon>
        <taxon>Magnoliopsida</taxon>
        <taxon>Amborellales</taxon>
        <taxon>Amborellaceae</taxon>
        <taxon>Amborella</taxon>
    </lineage>
</organism>
<keyword evidence="2" id="KW-1185">Reference proteome</keyword>
<dbReference type="AlphaFoldDB" id="W1NX43"/>
<dbReference type="PANTHER" id="PTHR37754">
    <property type="entry name" value="CALCIUM ION-BINDING PROTEIN"/>
    <property type="match status" value="1"/>
</dbReference>
<dbReference type="EMBL" id="KI394940">
    <property type="protein sequence ID" value="ERN00213.1"/>
    <property type="molecule type" value="Genomic_DNA"/>
</dbReference>
<proteinExistence type="predicted"/>
<dbReference type="Proteomes" id="UP000017836">
    <property type="component" value="Unassembled WGS sequence"/>
</dbReference>
<dbReference type="KEGG" id="atr:18428260"/>
<reference evidence="2" key="1">
    <citation type="journal article" date="2013" name="Science">
        <title>The Amborella genome and the evolution of flowering plants.</title>
        <authorList>
            <consortium name="Amborella Genome Project"/>
        </authorList>
    </citation>
    <scope>NUCLEOTIDE SEQUENCE [LARGE SCALE GENOMIC DNA]</scope>
</reference>
<evidence type="ECO:0000313" key="1">
    <source>
        <dbReference type="EMBL" id="ERN00213.1"/>
    </source>
</evidence>
<name>W1NX43_AMBTC</name>
<dbReference type="InterPro" id="IPR057196">
    <property type="entry name" value="DUF7874"/>
</dbReference>
<gene>
    <name evidence="1" type="ORF">AMTR_s00111p00106220</name>
</gene>